<protein>
    <submittedName>
        <fullName evidence="1">Uncharacterized protein</fullName>
    </submittedName>
</protein>
<dbReference type="RefSeq" id="WP_117531509.1">
    <property type="nucleotide sequence ID" value="NZ_QUSM01000002.1"/>
</dbReference>
<sequence length="104" mass="11625">MEDNEKFGLKNGYGGNNNIKIGGMNMKLPSHSYNSAKKIIVDNVGKDVDFISKVSRGKIIKNEGTILNAYNNIFTISTNIDNKDDILSFSYSDLINHSLRLKIK</sequence>
<gene>
    <name evidence="1" type="ORF">DW687_02970</name>
</gene>
<reference evidence="1 2" key="1">
    <citation type="submission" date="2018-08" db="EMBL/GenBank/DDBJ databases">
        <title>A genome reference for cultivated species of the human gut microbiota.</title>
        <authorList>
            <person name="Zou Y."/>
            <person name="Xue W."/>
            <person name="Luo G."/>
        </authorList>
    </citation>
    <scope>NUCLEOTIDE SEQUENCE [LARGE SCALE GENOMIC DNA]</scope>
    <source>
        <strain evidence="1 2">AM25-6</strain>
    </source>
</reference>
<accession>A0A3E3E178</accession>
<evidence type="ECO:0000313" key="2">
    <source>
        <dbReference type="Proteomes" id="UP000261212"/>
    </source>
</evidence>
<dbReference type="EMBL" id="QUSM01000002">
    <property type="protein sequence ID" value="RGD75304.1"/>
    <property type="molecule type" value="Genomic_DNA"/>
</dbReference>
<organism evidence="1 2">
    <name type="scientific">Anaerofustis stercorihominis</name>
    <dbReference type="NCBI Taxonomy" id="214853"/>
    <lineage>
        <taxon>Bacteria</taxon>
        <taxon>Bacillati</taxon>
        <taxon>Bacillota</taxon>
        <taxon>Clostridia</taxon>
        <taxon>Eubacteriales</taxon>
        <taxon>Eubacteriaceae</taxon>
        <taxon>Anaerofustis</taxon>
    </lineage>
</organism>
<dbReference type="InterPro" id="IPR009366">
    <property type="entry name" value="Protein_Veg"/>
</dbReference>
<name>A0A3E3E178_9FIRM</name>
<dbReference type="GO" id="GO:0006355">
    <property type="term" value="P:regulation of DNA-templated transcription"/>
    <property type="evidence" value="ECO:0007669"/>
    <property type="project" value="InterPro"/>
</dbReference>
<dbReference type="Proteomes" id="UP000261212">
    <property type="component" value="Unassembled WGS sequence"/>
</dbReference>
<dbReference type="Pfam" id="PF06257">
    <property type="entry name" value="VEG"/>
    <property type="match status" value="1"/>
</dbReference>
<evidence type="ECO:0000313" key="1">
    <source>
        <dbReference type="EMBL" id="RGD75304.1"/>
    </source>
</evidence>
<proteinExistence type="predicted"/>
<dbReference type="AlphaFoldDB" id="A0A3E3E178"/>
<dbReference type="Gene3D" id="2.30.30.100">
    <property type="match status" value="1"/>
</dbReference>
<comment type="caution">
    <text evidence="1">The sequence shown here is derived from an EMBL/GenBank/DDBJ whole genome shotgun (WGS) entry which is preliminary data.</text>
</comment>